<protein>
    <submittedName>
        <fullName evidence="2">Uncharacterized protein</fullName>
    </submittedName>
</protein>
<evidence type="ECO:0000256" key="1">
    <source>
        <dbReference type="SAM" id="MobiDB-lite"/>
    </source>
</evidence>
<organism evidence="2 3">
    <name type="scientific">Roseomonas haemaphysalidis</name>
    <dbReference type="NCBI Taxonomy" id="2768162"/>
    <lineage>
        <taxon>Bacteria</taxon>
        <taxon>Pseudomonadati</taxon>
        <taxon>Pseudomonadota</taxon>
        <taxon>Alphaproteobacteria</taxon>
        <taxon>Acetobacterales</taxon>
        <taxon>Roseomonadaceae</taxon>
        <taxon>Roseomonas</taxon>
    </lineage>
</organism>
<keyword evidence="3" id="KW-1185">Reference proteome</keyword>
<dbReference type="Proteomes" id="UP001518989">
    <property type="component" value="Unassembled WGS sequence"/>
</dbReference>
<reference evidence="2 3" key="1">
    <citation type="submission" date="2020-09" db="EMBL/GenBank/DDBJ databases">
        <title>Roseomonas.</title>
        <authorList>
            <person name="Zhu W."/>
        </authorList>
    </citation>
    <scope>NUCLEOTIDE SEQUENCE [LARGE SCALE GENOMIC DNA]</scope>
    <source>
        <strain evidence="2 3">573</strain>
    </source>
</reference>
<feature type="region of interest" description="Disordered" evidence="1">
    <location>
        <begin position="35"/>
        <end position="59"/>
    </location>
</feature>
<accession>A0ABS3KJ98</accession>
<evidence type="ECO:0000313" key="3">
    <source>
        <dbReference type="Proteomes" id="UP001518989"/>
    </source>
</evidence>
<dbReference type="EMBL" id="JACTNG010000001">
    <property type="protein sequence ID" value="MBO1077542.1"/>
    <property type="molecule type" value="Genomic_DNA"/>
</dbReference>
<name>A0ABS3KJ98_9PROT</name>
<feature type="region of interest" description="Disordered" evidence="1">
    <location>
        <begin position="111"/>
        <end position="130"/>
    </location>
</feature>
<evidence type="ECO:0000313" key="2">
    <source>
        <dbReference type="EMBL" id="MBO1077542.1"/>
    </source>
</evidence>
<dbReference type="RefSeq" id="WP_207414972.1">
    <property type="nucleotide sequence ID" value="NZ_CP061177.1"/>
</dbReference>
<comment type="caution">
    <text evidence="2">The sequence shown here is derived from an EMBL/GenBank/DDBJ whole genome shotgun (WGS) entry which is preliminary data.</text>
</comment>
<gene>
    <name evidence="2" type="ORF">IAI61_00760</name>
</gene>
<sequence>MIPAEMEPQMLATAVQAPMMAALFWMMHGLRRGLSDRQAEGADPPPPQPRPPGDDALSRTRDELAAFKLEVARTYVPLSLIRDVDQRLTQQLLRIEEKLDAATRAATAAAAAVAAQQQHPQRGWRNEDRA</sequence>
<proteinExistence type="predicted"/>